<evidence type="ECO:0000313" key="2">
    <source>
        <dbReference type="Proteomes" id="UP001234178"/>
    </source>
</evidence>
<dbReference type="Proteomes" id="UP001234178">
    <property type="component" value="Unassembled WGS sequence"/>
</dbReference>
<organism evidence="1 2">
    <name type="scientific">Daphnia magna</name>
    <dbReference type="NCBI Taxonomy" id="35525"/>
    <lineage>
        <taxon>Eukaryota</taxon>
        <taxon>Metazoa</taxon>
        <taxon>Ecdysozoa</taxon>
        <taxon>Arthropoda</taxon>
        <taxon>Crustacea</taxon>
        <taxon>Branchiopoda</taxon>
        <taxon>Diplostraca</taxon>
        <taxon>Cladocera</taxon>
        <taxon>Anomopoda</taxon>
        <taxon>Daphniidae</taxon>
        <taxon>Daphnia</taxon>
    </lineage>
</organism>
<reference evidence="1 2" key="1">
    <citation type="journal article" date="2023" name="Nucleic Acids Res.">
        <title>The hologenome of Daphnia magna reveals possible DNA methylation and microbiome-mediated evolution of the host genome.</title>
        <authorList>
            <person name="Chaturvedi A."/>
            <person name="Li X."/>
            <person name="Dhandapani V."/>
            <person name="Marshall H."/>
            <person name="Kissane S."/>
            <person name="Cuenca-Cambronero M."/>
            <person name="Asole G."/>
            <person name="Calvet F."/>
            <person name="Ruiz-Romero M."/>
            <person name="Marangio P."/>
            <person name="Guigo R."/>
            <person name="Rago D."/>
            <person name="Mirbahai L."/>
            <person name="Eastwood N."/>
            <person name="Colbourne J.K."/>
            <person name="Zhou J."/>
            <person name="Mallon E."/>
            <person name="Orsini L."/>
        </authorList>
    </citation>
    <scope>NUCLEOTIDE SEQUENCE [LARGE SCALE GENOMIC DNA]</scope>
    <source>
        <strain evidence="1">LRV0_1</strain>
    </source>
</reference>
<accession>A0ABQ9ZQ23</accession>
<protein>
    <submittedName>
        <fullName evidence="1">Uncharacterized protein</fullName>
    </submittedName>
</protein>
<dbReference type="EMBL" id="JAOYFB010000004">
    <property type="protein sequence ID" value="KAK4015030.1"/>
    <property type="molecule type" value="Genomic_DNA"/>
</dbReference>
<evidence type="ECO:0000313" key="1">
    <source>
        <dbReference type="EMBL" id="KAK4015030.1"/>
    </source>
</evidence>
<keyword evidence="2" id="KW-1185">Reference proteome</keyword>
<comment type="caution">
    <text evidence="1">The sequence shown here is derived from an EMBL/GenBank/DDBJ whole genome shotgun (WGS) entry which is preliminary data.</text>
</comment>
<gene>
    <name evidence="1" type="ORF">OUZ56_027545</name>
</gene>
<sequence>MRVVEHAGQVGDTRAGVIVARRKRVELYAAVVRAWQALSDDRIEGVDMRGALARRQHRDPAVRRAGMVMIGRQDARIAGFAVYCEGRAREMLVEQEGGERLGTSEPRP</sequence>
<proteinExistence type="predicted"/>
<name>A0ABQ9ZQ23_9CRUS</name>